<evidence type="ECO:0000256" key="3">
    <source>
        <dbReference type="ARBA" id="ARBA00022692"/>
    </source>
</evidence>
<dbReference type="GO" id="GO:0016020">
    <property type="term" value="C:membrane"/>
    <property type="evidence" value="ECO:0007669"/>
    <property type="project" value="UniProtKB-SubCell"/>
</dbReference>
<evidence type="ECO:0000313" key="10">
    <source>
        <dbReference type="Proteomes" id="UP001172159"/>
    </source>
</evidence>
<dbReference type="FunFam" id="1.20.1510.10:FF:000005">
    <property type="entry name" value="Putative Cation diffusion facilitator 1"/>
    <property type="match status" value="1"/>
</dbReference>
<dbReference type="InterPro" id="IPR027469">
    <property type="entry name" value="Cation_efflux_TMD_sf"/>
</dbReference>
<dbReference type="EMBL" id="JAUKTV010000006">
    <property type="protein sequence ID" value="KAK0736600.1"/>
    <property type="molecule type" value="Genomic_DNA"/>
</dbReference>
<keyword evidence="2" id="KW-0813">Transport</keyword>
<dbReference type="PANTHER" id="PTHR43840:SF11">
    <property type="entry name" value="CATION DIFFUSION FACILITATOR 10"/>
    <property type="match status" value="1"/>
</dbReference>
<evidence type="ECO:0000256" key="1">
    <source>
        <dbReference type="ARBA" id="ARBA00004141"/>
    </source>
</evidence>
<feature type="region of interest" description="Disordered" evidence="6">
    <location>
        <begin position="23"/>
        <end position="55"/>
    </location>
</feature>
<dbReference type="Proteomes" id="UP001172159">
    <property type="component" value="Unassembled WGS sequence"/>
</dbReference>
<dbReference type="GO" id="GO:0098771">
    <property type="term" value="P:inorganic ion homeostasis"/>
    <property type="evidence" value="ECO:0007669"/>
    <property type="project" value="UniProtKB-ARBA"/>
</dbReference>
<evidence type="ECO:0000256" key="4">
    <source>
        <dbReference type="ARBA" id="ARBA00022989"/>
    </source>
</evidence>
<comment type="caution">
    <text evidence="9">The sequence shown here is derived from an EMBL/GenBank/DDBJ whole genome shotgun (WGS) entry which is preliminary data.</text>
</comment>
<dbReference type="InterPro" id="IPR050291">
    <property type="entry name" value="CDF_Transporter"/>
</dbReference>
<dbReference type="Gene3D" id="1.20.1510.10">
    <property type="entry name" value="Cation efflux protein transmembrane domain"/>
    <property type="match status" value="1"/>
</dbReference>
<dbReference type="SUPFAM" id="SSF160240">
    <property type="entry name" value="Cation efflux protein cytoplasmic domain-like"/>
    <property type="match status" value="1"/>
</dbReference>
<dbReference type="GO" id="GO:0008324">
    <property type="term" value="F:monoatomic cation transmembrane transporter activity"/>
    <property type="evidence" value="ECO:0007669"/>
    <property type="project" value="InterPro"/>
</dbReference>
<accession>A0AA40BLT9</accession>
<evidence type="ECO:0000256" key="5">
    <source>
        <dbReference type="ARBA" id="ARBA00023136"/>
    </source>
</evidence>
<feature type="domain" description="Cation efflux protein transmembrane" evidence="8">
    <location>
        <begin position="196"/>
        <end position="389"/>
    </location>
</feature>
<name>A0AA40BLT9_9PEZI</name>
<evidence type="ECO:0000256" key="6">
    <source>
        <dbReference type="SAM" id="MobiDB-lite"/>
    </source>
</evidence>
<sequence>MVGRRPRAVNWAAEDDKSWPAVPRRRHVQTHAYRDDDEEAALPPLGDTPDSRHTDRAGITLETGFKDEAALLAAERRRNDLKRRVLDGMRGFDLGEMNRKCRRPDAELKKIKNEKIRSFYEAQNETLDAWLEVDALVYAVADDVIDSMNPDADGDGIPERRMPLQDSRGAIDCFLPADHREKRAREERHARWAINVNLLANIFMLAAKLVSLKFSPSLSLAASTADSALDLFCTFIVYGTNRVVAWRLQALQVKYPVGRPRLEPIGILVFSVIMVVSFVQVLEESVTKLLPGGDREVAPLPPVAIAAMASNAILKGLIGFACRHVKTTQVQALVQDCKTDVYFNIASLLFPLVGVHAQIWWLDPVGASLLALYVIVDWAETCVRNISRLTGSNVSDALQKKLMYLAFRFSPVVEGFKSLTAYHAGDGVWVELDILLDEKTPLPTAHDIAETLQYCYEGLQEVDRAFVTIDYSTLGPTGHAITT</sequence>
<reference evidence="9" key="1">
    <citation type="submission" date="2023-06" db="EMBL/GenBank/DDBJ databases">
        <title>Genome-scale phylogeny and comparative genomics of the fungal order Sordariales.</title>
        <authorList>
            <consortium name="Lawrence Berkeley National Laboratory"/>
            <person name="Hensen N."/>
            <person name="Bonometti L."/>
            <person name="Westerberg I."/>
            <person name="Brannstrom I.O."/>
            <person name="Guillou S."/>
            <person name="Cros-Aarteil S."/>
            <person name="Calhoun S."/>
            <person name="Haridas S."/>
            <person name="Kuo A."/>
            <person name="Mondo S."/>
            <person name="Pangilinan J."/>
            <person name="Riley R."/>
            <person name="Labutti K."/>
            <person name="Andreopoulos B."/>
            <person name="Lipzen A."/>
            <person name="Chen C."/>
            <person name="Yanf M."/>
            <person name="Daum C."/>
            <person name="Ng V."/>
            <person name="Clum A."/>
            <person name="Steindorff A."/>
            <person name="Ohm R."/>
            <person name="Martin F."/>
            <person name="Silar P."/>
            <person name="Natvig D."/>
            <person name="Lalanne C."/>
            <person name="Gautier V."/>
            <person name="Ament-Velasquez S.L."/>
            <person name="Kruys A."/>
            <person name="Hutchinson M.I."/>
            <person name="Powell A.J."/>
            <person name="Barry K."/>
            <person name="Miller A.N."/>
            <person name="Grigoriev I.V."/>
            <person name="Debuchy R."/>
            <person name="Gladieux P."/>
            <person name="Thoren M.H."/>
            <person name="Johannesson H."/>
        </authorList>
    </citation>
    <scope>NUCLEOTIDE SEQUENCE</scope>
    <source>
        <strain evidence="9">CBS 540.89</strain>
    </source>
</reference>
<proteinExistence type="predicted"/>
<dbReference type="InterPro" id="IPR036837">
    <property type="entry name" value="Cation_efflux_CTD_sf"/>
</dbReference>
<dbReference type="GO" id="GO:0030003">
    <property type="term" value="P:intracellular monoatomic cation homeostasis"/>
    <property type="evidence" value="ECO:0007669"/>
    <property type="project" value="UniProtKB-ARBA"/>
</dbReference>
<keyword evidence="4 7" id="KW-1133">Transmembrane helix</keyword>
<dbReference type="AlphaFoldDB" id="A0AA40BLT9"/>
<organism evidence="9 10">
    <name type="scientific">Apiosordaria backusii</name>
    <dbReference type="NCBI Taxonomy" id="314023"/>
    <lineage>
        <taxon>Eukaryota</taxon>
        <taxon>Fungi</taxon>
        <taxon>Dikarya</taxon>
        <taxon>Ascomycota</taxon>
        <taxon>Pezizomycotina</taxon>
        <taxon>Sordariomycetes</taxon>
        <taxon>Sordariomycetidae</taxon>
        <taxon>Sordariales</taxon>
        <taxon>Lasiosphaeriaceae</taxon>
        <taxon>Apiosordaria</taxon>
    </lineage>
</organism>
<dbReference type="Gene3D" id="3.30.70.1350">
    <property type="entry name" value="Cation efflux protein, cytoplasmic domain"/>
    <property type="match status" value="1"/>
</dbReference>
<evidence type="ECO:0000259" key="8">
    <source>
        <dbReference type="Pfam" id="PF01545"/>
    </source>
</evidence>
<keyword evidence="3 7" id="KW-0812">Transmembrane</keyword>
<keyword evidence="10" id="KW-1185">Reference proteome</keyword>
<dbReference type="FunFam" id="3.30.70.1350:FF:000012">
    <property type="entry name" value="Cation diffusion facilitator 10"/>
    <property type="match status" value="1"/>
</dbReference>
<feature type="transmembrane region" description="Helical" evidence="7">
    <location>
        <begin position="341"/>
        <end position="362"/>
    </location>
</feature>
<feature type="transmembrane region" description="Helical" evidence="7">
    <location>
        <begin position="302"/>
        <end position="321"/>
    </location>
</feature>
<feature type="transmembrane region" description="Helical" evidence="7">
    <location>
        <begin position="218"/>
        <end position="241"/>
    </location>
</feature>
<dbReference type="PANTHER" id="PTHR43840">
    <property type="entry name" value="MITOCHONDRIAL METAL TRANSPORTER 1-RELATED"/>
    <property type="match status" value="1"/>
</dbReference>
<feature type="transmembrane region" description="Helical" evidence="7">
    <location>
        <begin position="262"/>
        <end position="282"/>
    </location>
</feature>
<dbReference type="InterPro" id="IPR058533">
    <property type="entry name" value="Cation_efflux_TM"/>
</dbReference>
<evidence type="ECO:0000313" key="9">
    <source>
        <dbReference type="EMBL" id="KAK0736600.1"/>
    </source>
</evidence>
<protein>
    <recommendedName>
        <fullName evidence="8">Cation efflux protein transmembrane domain-containing protein</fullName>
    </recommendedName>
</protein>
<comment type="subcellular location">
    <subcellularLocation>
        <location evidence="1">Membrane</location>
        <topology evidence="1">Multi-pass membrane protein</topology>
    </subcellularLocation>
</comment>
<gene>
    <name evidence="9" type="ORF">B0T21DRAFT_333101</name>
</gene>
<dbReference type="SUPFAM" id="SSF161111">
    <property type="entry name" value="Cation efflux protein transmembrane domain-like"/>
    <property type="match status" value="1"/>
</dbReference>
<evidence type="ECO:0000256" key="2">
    <source>
        <dbReference type="ARBA" id="ARBA00022448"/>
    </source>
</evidence>
<dbReference type="Pfam" id="PF01545">
    <property type="entry name" value="Cation_efflux"/>
    <property type="match status" value="1"/>
</dbReference>
<evidence type="ECO:0000256" key="7">
    <source>
        <dbReference type="SAM" id="Phobius"/>
    </source>
</evidence>
<keyword evidence="5 7" id="KW-0472">Membrane</keyword>
<feature type="transmembrane region" description="Helical" evidence="7">
    <location>
        <begin position="192"/>
        <end position="212"/>
    </location>
</feature>